<evidence type="ECO:0000256" key="2">
    <source>
        <dbReference type="ARBA" id="ARBA00005272"/>
    </source>
</evidence>
<dbReference type="RefSeq" id="WP_253655754.1">
    <property type="nucleotide sequence ID" value="NZ_BAAAOE010000005.1"/>
</dbReference>
<evidence type="ECO:0000313" key="8">
    <source>
        <dbReference type="Proteomes" id="UP001205740"/>
    </source>
</evidence>
<feature type="domain" description="FAD/NAD(P)-binding" evidence="6">
    <location>
        <begin position="6"/>
        <end position="98"/>
    </location>
</feature>
<dbReference type="InterPro" id="IPR036188">
    <property type="entry name" value="FAD/NAD-bd_sf"/>
</dbReference>
<accession>A0ABT1H4S9</accession>
<sequence>MLKSLVTDIDDGVVTVDIEKGSATRRITADTVIWAAGVAASPFAQVLADATGCSTDRAGRLEVNPDLTVGGYADIYAIGDMTTLNGYPGQSPVAMQEGRHAADTITRKIGPGTSFRYFDKGSMSIIGRGKAVLQTPVNVGLTGLPAWGAWLAVHLYYLSGVGNRVDAVGRWIGAYGANRRPGMDAAERSDDRELARTAS</sequence>
<keyword evidence="5" id="KW-0560">Oxidoreductase</keyword>
<dbReference type="InterPro" id="IPR023753">
    <property type="entry name" value="FAD/NAD-binding_dom"/>
</dbReference>
<evidence type="ECO:0000313" key="7">
    <source>
        <dbReference type="EMBL" id="MCP2162191.1"/>
    </source>
</evidence>
<comment type="similarity">
    <text evidence="2">Belongs to the NADH dehydrogenase family.</text>
</comment>
<dbReference type="Gene3D" id="3.50.50.100">
    <property type="match status" value="1"/>
</dbReference>
<comment type="caution">
    <text evidence="7">The sequence shown here is derived from an EMBL/GenBank/DDBJ whole genome shotgun (WGS) entry which is preliminary data.</text>
</comment>
<name>A0ABT1H4S9_9NOCA</name>
<dbReference type="Proteomes" id="UP001205740">
    <property type="component" value="Unassembled WGS sequence"/>
</dbReference>
<dbReference type="PANTHER" id="PTHR42913">
    <property type="entry name" value="APOPTOSIS-INDUCING FACTOR 1"/>
    <property type="match status" value="1"/>
</dbReference>
<evidence type="ECO:0000256" key="3">
    <source>
        <dbReference type="ARBA" id="ARBA00022630"/>
    </source>
</evidence>
<evidence type="ECO:0000259" key="6">
    <source>
        <dbReference type="Pfam" id="PF07992"/>
    </source>
</evidence>
<dbReference type="InterPro" id="IPR051169">
    <property type="entry name" value="NADH-Q_oxidoreductase"/>
</dbReference>
<dbReference type="EMBL" id="JAMTCG010000006">
    <property type="protein sequence ID" value="MCP2162191.1"/>
    <property type="molecule type" value="Genomic_DNA"/>
</dbReference>
<protein>
    <submittedName>
        <fullName evidence="7">Pyridine nucleotide-disulfide oxidoreductase</fullName>
    </submittedName>
</protein>
<keyword evidence="8" id="KW-1185">Reference proteome</keyword>
<reference evidence="7 8" key="1">
    <citation type="submission" date="2022-06" db="EMBL/GenBank/DDBJ databases">
        <title>Genomic Encyclopedia of Archaeal and Bacterial Type Strains, Phase II (KMG-II): from individual species to whole genera.</title>
        <authorList>
            <person name="Goeker M."/>
        </authorList>
    </citation>
    <scope>NUCLEOTIDE SEQUENCE [LARGE SCALE GENOMIC DNA]</scope>
    <source>
        <strain evidence="7 8">DSM 45037</strain>
    </source>
</reference>
<organism evidence="7 8">
    <name type="scientific">Williamsia serinedens</name>
    <dbReference type="NCBI Taxonomy" id="391736"/>
    <lineage>
        <taxon>Bacteria</taxon>
        <taxon>Bacillati</taxon>
        <taxon>Actinomycetota</taxon>
        <taxon>Actinomycetes</taxon>
        <taxon>Mycobacteriales</taxon>
        <taxon>Nocardiaceae</taxon>
        <taxon>Williamsia</taxon>
    </lineage>
</organism>
<dbReference type="PANTHER" id="PTHR42913:SF3">
    <property type="entry name" value="64 KDA MITOCHONDRIAL NADH DEHYDROGENASE (EUROFUNG)"/>
    <property type="match status" value="1"/>
</dbReference>
<dbReference type="SUPFAM" id="SSF51905">
    <property type="entry name" value="FAD/NAD(P)-binding domain"/>
    <property type="match status" value="1"/>
</dbReference>
<evidence type="ECO:0000256" key="1">
    <source>
        <dbReference type="ARBA" id="ARBA00001974"/>
    </source>
</evidence>
<gene>
    <name evidence="7" type="ORF">LX12_003395</name>
</gene>
<comment type="cofactor">
    <cofactor evidence="1">
        <name>FAD</name>
        <dbReference type="ChEBI" id="CHEBI:57692"/>
    </cofactor>
</comment>
<keyword evidence="4" id="KW-0274">FAD</keyword>
<dbReference type="Pfam" id="PF07992">
    <property type="entry name" value="Pyr_redox_2"/>
    <property type="match status" value="1"/>
</dbReference>
<proteinExistence type="inferred from homology"/>
<evidence type="ECO:0000256" key="5">
    <source>
        <dbReference type="ARBA" id="ARBA00023002"/>
    </source>
</evidence>
<keyword evidence="3" id="KW-0285">Flavoprotein</keyword>
<evidence type="ECO:0000256" key="4">
    <source>
        <dbReference type="ARBA" id="ARBA00022827"/>
    </source>
</evidence>